<dbReference type="InterPro" id="IPR011990">
    <property type="entry name" value="TPR-like_helical_dom_sf"/>
</dbReference>
<feature type="repeat" description="TPR" evidence="3">
    <location>
        <begin position="142"/>
        <end position="175"/>
    </location>
</feature>
<dbReference type="Gene3D" id="1.25.40.10">
    <property type="entry name" value="Tetratricopeptide repeat domain"/>
    <property type="match status" value="1"/>
</dbReference>
<keyword evidence="2 3" id="KW-0802">TPR repeat</keyword>
<dbReference type="InterPro" id="IPR019734">
    <property type="entry name" value="TPR_rpt"/>
</dbReference>
<evidence type="ECO:0000256" key="1">
    <source>
        <dbReference type="ARBA" id="ARBA00022737"/>
    </source>
</evidence>
<dbReference type="PANTHER" id="PTHR15544">
    <property type="entry name" value="OSMOSIS RESPONSIVE FACTOR"/>
    <property type="match status" value="1"/>
</dbReference>
<proteinExistence type="predicted"/>
<dbReference type="Pfam" id="PF07719">
    <property type="entry name" value="TPR_2"/>
    <property type="match status" value="1"/>
</dbReference>
<dbReference type="EMBL" id="JADGJD010000326">
    <property type="protein sequence ID" value="KAJ3052107.1"/>
    <property type="molecule type" value="Genomic_DNA"/>
</dbReference>
<dbReference type="SUPFAM" id="SSF48452">
    <property type="entry name" value="TPR-like"/>
    <property type="match status" value="1"/>
</dbReference>
<gene>
    <name evidence="5" type="primary">TTC33</name>
    <name evidence="5" type="ORF">HK097_006882</name>
</gene>
<accession>A0AAD5X1Z1</accession>
<evidence type="ECO:0000313" key="6">
    <source>
        <dbReference type="Proteomes" id="UP001212841"/>
    </source>
</evidence>
<comment type="caution">
    <text evidence="5">The sequence shown here is derived from an EMBL/GenBank/DDBJ whole genome shotgun (WGS) entry which is preliminary data.</text>
</comment>
<evidence type="ECO:0000256" key="3">
    <source>
        <dbReference type="PROSITE-ProRule" id="PRU00339"/>
    </source>
</evidence>
<dbReference type="Proteomes" id="UP001212841">
    <property type="component" value="Unassembled WGS sequence"/>
</dbReference>
<reference evidence="5" key="1">
    <citation type="submission" date="2020-05" db="EMBL/GenBank/DDBJ databases">
        <title>Phylogenomic resolution of chytrid fungi.</title>
        <authorList>
            <person name="Stajich J.E."/>
            <person name="Amses K."/>
            <person name="Simmons R."/>
            <person name="Seto K."/>
            <person name="Myers J."/>
            <person name="Bonds A."/>
            <person name="Quandt C.A."/>
            <person name="Barry K."/>
            <person name="Liu P."/>
            <person name="Grigoriev I."/>
            <person name="Longcore J.E."/>
            <person name="James T.Y."/>
        </authorList>
    </citation>
    <scope>NUCLEOTIDE SEQUENCE</scope>
    <source>
        <strain evidence="5">JEL0318</strain>
    </source>
</reference>
<evidence type="ECO:0000256" key="4">
    <source>
        <dbReference type="SAM" id="MobiDB-lite"/>
    </source>
</evidence>
<dbReference type="InterPro" id="IPR013105">
    <property type="entry name" value="TPR_2"/>
</dbReference>
<dbReference type="SMART" id="SM00028">
    <property type="entry name" value="TPR"/>
    <property type="match status" value="3"/>
</dbReference>
<sequence length="204" mass="22335">MPKSQPQPQSKNRIRFFLAPTKPRSHKAPLLSLSSDEDDTSIPDTSPSQPRLLLLDPHTVYKTLLTEATTLAEASRHSEAIDRFLKALDLLTASPSLDSATTIPSESSKIHEMIAQIHLARNDSFLAIQSACQAISESPTWAEAHQTLGRAQMMFGEPVLALASFRKALELDPGSAEVSDEDLVFAEGVVRELERRGRAHARGS</sequence>
<organism evidence="5 6">
    <name type="scientific">Rhizophlyctis rosea</name>
    <dbReference type="NCBI Taxonomy" id="64517"/>
    <lineage>
        <taxon>Eukaryota</taxon>
        <taxon>Fungi</taxon>
        <taxon>Fungi incertae sedis</taxon>
        <taxon>Chytridiomycota</taxon>
        <taxon>Chytridiomycota incertae sedis</taxon>
        <taxon>Chytridiomycetes</taxon>
        <taxon>Rhizophlyctidales</taxon>
        <taxon>Rhizophlyctidaceae</taxon>
        <taxon>Rhizophlyctis</taxon>
    </lineage>
</organism>
<dbReference type="PROSITE" id="PS50005">
    <property type="entry name" value="TPR"/>
    <property type="match status" value="1"/>
</dbReference>
<feature type="compositionally biased region" description="Polar residues" evidence="4">
    <location>
        <begin position="1"/>
        <end position="11"/>
    </location>
</feature>
<protein>
    <submittedName>
        <fullName evidence="5">Tetratricopeptide repeat protein 33</fullName>
    </submittedName>
</protein>
<dbReference type="InterPro" id="IPR052658">
    <property type="entry name" value="TPR-containing"/>
</dbReference>
<dbReference type="PANTHER" id="PTHR15544:SF0">
    <property type="entry name" value="TETRATRICOPEPTIDE REPEAT PROTEIN 33"/>
    <property type="match status" value="1"/>
</dbReference>
<dbReference type="AlphaFoldDB" id="A0AAD5X1Z1"/>
<name>A0AAD5X1Z1_9FUNG</name>
<feature type="region of interest" description="Disordered" evidence="4">
    <location>
        <begin position="1"/>
        <end position="49"/>
    </location>
</feature>
<evidence type="ECO:0000256" key="2">
    <source>
        <dbReference type="ARBA" id="ARBA00022803"/>
    </source>
</evidence>
<keyword evidence="1" id="KW-0677">Repeat</keyword>
<evidence type="ECO:0000313" key="5">
    <source>
        <dbReference type="EMBL" id="KAJ3052107.1"/>
    </source>
</evidence>
<keyword evidence="6" id="KW-1185">Reference proteome</keyword>